<name>A0A2P5CM61_PARAD</name>
<evidence type="ECO:0000313" key="2">
    <source>
        <dbReference type="EMBL" id="PON62106.1"/>
    </source>
</evidence>
<reference evidence="3" key="1">
    <citation type="submission" date="2016-06" db="EMBL/GenBank/DDBJ databases">
        <title>Parallel loss of symbiosis genes in relatives of nitrogen-fixing non-legume Parasponia.</title>
        <authorList>
            <person name="Van Velzen R."/>
            <person name="Holmer R."/>
            <person name="Bu F."/>
            <person name="Rutten L."/>
            <person name="Van Zeijl A."/>
            <person name="Liu W."/>
            <person name="Santuari L."/>
            <person name="Cao Q."/>
            <person name="Sharma T."/>
            <person name="Shen D."/>
            <person name="Roswanjaya Y."/>
            <person name="Wardhani T."/>
            <person name="Kalhor M.S."/>
            <person name="Jansen J."/>
            <person name="Van den Hoogen J."/>
            <person name="Gungor B."/>
            <person name="Hartog M."/>
            <person name="Hontelez J."/>
            <person name="Verver J."/>
            <person name="Yang W.-C."/>
            <person name="Schijlen E."/>
            <person name="Repin R."/>
            <person name="Schilthuizen M."/>
            <person name="Schranz E."/>
            <person name="Heidstra R."/>
            <person name="Miyata K."/>
            <person name="Fedorova E."/>
            <person name="Kohlen W."/>
            <person name="Bisseling T."/>
            <person name="Smit S."/>
            <person name="Geurts R."/>
        </authorList>
    </citation>
    <scope>NUCLEOTIDE SEQUENCE [LARGE SCALE GENOMIC DNA]</scope>
    <source>
        <strain evidence="3">cv. WU1-14</strain>
    </source>
</reference>
<evidence type="ECO:0000256" key="1">
    <source>
        <dbReference type="SAM" id="MobiDB-lite"/>
    </source>
</evidence>
<gene>
    <name evidence="2" type="ORF">PanWU01x14_140990</name>
</gene>
<keyword evidence="3" id="KW-1185">Reference proteome</keyword>
<dbReference type="OrthoDB" id="10563508at2759"/>
<dbReference type="EMBL" id="JXTB01000116">
    <property type="protein sequence ID" value="PON62106.1"/>
    <property type="molecule type" value="Genomic_DNA"/>
</dbReference>
<dbReference type="Proteomes" id="UP000237105">
    <property type="component" value="Unassembled WGS sequence"/>
</dbReference>
<evidence type="ECO:0000313" key="3">
    <source>
        <dbReference type="Proteomes" id="UP000237105"/>
    </source>
</evidence>
<feature type="compositionally biased region" description="Basic and acidic residues" evidence="1">
    <location>
        <begin position="58"/>
        <end position="68"/>
    </location>
</feature>
<protein>
    <submittedName>
        <fullName evidence="2">Uncharacterized protein</fullName>
    </submittedName>
</protein>
<comment type="caution">
    <text evidence="2">The sequence shown here is derived from an EMBL/GenBank/DDBJ whole genome shotgun (WGS) entry which is preliminary data.</text>
</comment>
<accession>A0A2P5CM61</accession>
<proteinExistence type="predicted"/>
<organism evidence="2 3">
    <name type="scientific">Parasponia andersonii</name>
    <name type="common">Sponia andersonii</name>
    <dbReference type="NCBI Taxonomy" id="3476"/>
    <lineage>
        <taxon>Eukaryota</taxon>
        <taxon>Viridiplantae</taxon>
        <taxon>Streptophyta</taxon>
        <taxon>Embryophyta</taxon>
        <taxon>Tracheophyta</taxon>
        <taxon>Spermatophyta</taxon>
        <taxon>Magnoliopsida</taxon>
        <taxon>eudicotyledons</taxon>
        <taxon>Gunneridae</taxon>
        <taxon>Pentapetalae</taxon>
        <taxon>rosids</taxon>
        <taxon>fabids</taxon>
        <taxon>Rosales</taxon>
        <taxon>Cannabaceae</taxon>
        <taxon>Parasponia</taxon>
    </lineage>
</organism>
<sequence length="135" mass="15972">METIHNSQFESVYDSLEAMRKMVAMIHAQVTNIDESHREELITSKRISSLFDNDDSNDEKNQEWIKEEESQDNTYESSPFEIQIIMPPPSIKDYIYDDPIWPTPPPPLLHHLFKPIKYMCQNQDKLSIRVNYCHT</sequence>
<dbReference type="AlphaFoldDB" id="A0A2P5CM61"/>
<feature type="region of interest" description="Disordered" evidence="1">
    <location>
        <begin position="50"/>
        <end position="77"/>
    </location>
</feature>